<gene>
    <name evidence="3" type="ORF">EK21DRAFT_87553</name>
</gene>
<feature type="region of interest" description="Disordered" evidence="2">
    <location>
        <begin position="219"/>
        <end position="364"/>
    </location>
</feature>
<protein>
    <submittedName>
        <fullName evidence="3">Uncharacterized protein</fullName>
    </submittedName>
</protein>
<evidence type="ECO:0000256" key="2">
    <source>
        <dbReference type="SAM" id="MobiDB-lite"/>
    </source>
</evidence>
<feature type="coiled-coil region" evidence="1">
    <location>
        <begin position="589"/>
        <end position="670"/>
    </location>
</feature>
<keyword evidence="4" id="KW-1185">Reference proteome</keyword>
<accession>A0A9P4HF81</accession>
<organism evidence="3 4">
    <name type="scientific">Setomelanomma holmii</name>
    <dbReference type="NCBI Taxonomy" id="210430"/>
    <lineage>
        <taxon>Eukaryota</taxon>
        <taxon>Fungi</taxon>
        <taxon>Dikarya</taxon>
        <taxon>Ascomycota</taxon>
        <taxon>Pezizomycotina</taxon>
        <taxon>Dothideomycetes</taxon>
        <taxon>Pleosporomycetidae</taxon>
        <taxon>Pleosporales</taxon>
        <taxon>Pleosporineae</taxon>
        <taxon>Phaeosphaeriaceae</taxon>
        <taxon>Setomelanomma</taxon>
    </lineage>
</organism>
<dbReference type="OrthoDB" id="3791167at2759"/>
<proteinExistence type="predicted"/>
<dbReference type="Proteomes" id="UP000799777">
    <property type="component" value="Unassembled WGS sequence"/>
</dbReference>
<feature type="compositionally biased region" description="Polar residues" evidence="2">
    <location>
        <begin position="233"/>
        <end position="246"/>
    </location>
</feature>
<evidence type="ECO:0000256" key="1">
    <source>
        <dbReference type="SAM" id="Coils"/>
    </source>
</evidence>
<sequence>MDLLEWQAGVDSQTRILQESDCALESLEDEVMEQYTEDPTKENSSQGADHSADVSPDAAVTTPPRSPTISIQSITGRSSGSATATTSTFASGSSPLRHEPPDVDDDYPGEVADWNSPVPPLPKTFDISSFGKAGNRLSVLSYVTKRTEDDAYSSDEVARDDHMRPSARTISELMSGSFERVPTSSTHQGSVDVEPYRRGRSLSSKYSFDQHVIDQEADRADTRACQRRHPPQANASYLSHTQASKARQTDKVELAPSRRSSHGVLRDCPSQASLRQRSASALDQRDRSNGVSIRHGRSRNYHDQSFSHTSSRPSPDLSTSNGNASRLETNIRQGTSREGASVAGRGLSESPSSIASLHDETGNFGSHALNLQEELEQLQQQDDDDSSKSEASGDISSRLLGYDVSGEEVTISSASIAQHLSSPDMRHYKREIVQHHFGMLEKRMKELSHELERKVNEPSATDRYAKQAAEHLRTVDEDLEKLRQEVEELTYAIEQTSQASQDNLLNTEALNRLKQDSDSSNEITKLYTALCELISDLGDRLYSSTLNDLELRGQLANKENELNLALKALRDDAADTSVMSPKYKSAHDKITWKQAYKDMRQRKEQAEAKYESFKKTAEAMYRPDLERKNRELQIELNAARDELEKYREKVAEYRGRARGWEEEYKNAELEHEKCTAVFEQTLKEQRDEMLLYIRDYHDKTQDPEHWEISGLQRRIATLERDLQSTNEHFNTVKSEKARVEDKVEKLQDIKVRYERHIEELSRANIMGGAMPRFQTPDSDCSDSDTSSFSISPLSSRDPFTNPKPVKRRGPYIPRCPSPKEMKRREGILQDLREAQQQRREDEEKKIEIIEKVRKRHMQEMYPPWKEGWKQLIRQGLWKRWDGEEWLMVEASEEDRVVVEHLRSRGRL</sequence>
<dbReference type="EMBL" id="ML978176">
    <property type="protein sequence ID" value="KAF2031941.1"/>
    <property type="molecule type" value="Genomic_DNA"/>
</dbReference>
<feature type="compositionally biased region" description="Acidic residues" evidence="2">
    <location>
        <begin position="26"/>
        <end position="36"/>
    </location>
</feature>
<evidence type="ECO:0000313" key="4">
    <source>
        <dbReference type="Proteomes" id="UP000799777"/>
    </source>
</evidence>
<feature type="coiled-coil region" evidence="1">
    <location>
        <begin position="708"/>
        <end position="763"/>
    </location>
</feature>
<evidence type="ECO:0000313" key="3">
    <source>
        <dbReference type="EMBL" id="KAF2031941.1"/>
    </source>
</evidence>
<feature type="compositionally biased region" description="Low complexity" evidence="2">
    <location>
        <begin position="73"/>
        <end position="94"/>
    </location>
</feature>
<feature type="region of interest" description="Disordered" evidence="2">
    <location>
        <begin position="175"/>
        <end position="197"/>
    </location>
</feature>
<feature type="coiled-coil region" evidence="1">
    <location>
        <begin position="437"/>
        <end position="499"/>
    </location>
</feature>
<dbReference type="AlphaFoldDB" id="A0A9P4HF81"/>
<feature type="compositionally biased region" description="Polar residues" evidence="2">
    <location>
        <begin position="303"/>
        <end position="338"/>
    </location>
</feature>
<feature type="compositionally biased region" description="Low complexity" evidence="2">
    <location>
        <begin position="270"/>
        <end position="282"/>
    </location>
</feature>
<reference evidence="3" key="1">
    <citation type="journal article" date="2020" name="Stud. Mycol.">
        <title>101 Dothideomycetes genomes: a test case for predicting lifestyles and emergence of pathogens.</title>
        <authorList>
            <person name="Haridas S."/>
            <person name="Albert R."/>
            <person name="Binder M."/>
            <person name="Bloem J."/>
            <person name="Labutti K."/>
            <person name="Salamov A."/>
            <person name="Andreopoulos B."/>
            <person name="Baker S."/>
            <person name="Barry K."/>
            <person name="Bills G."/>
            <person name="Bluhm B."/>
            <person name="Cannon C."/>
            <person name="Castanera R."/>
            <person name="Culley D."/>
            <person name="Daum C."/>
            <person name="Ezra D."/>
            <person name="Gonzalez J."/>
            <person name="Henrissat B."/>
            <person name="Kuo A."/>
            <person name="Liang C."/>
            <person name="Lipzen A."/>
            <person name="Lutzoni F."/>
            <person name="Magnuson J."/>
            <person name="Mondo S."/>
            <person name="Nolan M."/>
            <person name="Ohm R."/>
            <person name="Pangilinan J."/>
            <person name="Park H.-J."/>
            <person name="Ramirez L."/>
            <person name="Alfaro M."/>
            <person name="Sun H."/>
            <person name="Tritt A."/>
            <person name="Yoshinaga Y."/>
            <person name="Zwiers L.-H."/>
            <person name="Turgeon B."/>
            <person name="Goodwin S."/>
            <person name="Spatafora J."/>
            <person name="Crous P."/>
            <person name="Grigoriev I."/>
        </authorList>
    </citation>
    <scope>NUCLEOTIDE SEQUENCE</scope>
    <source>
        <strain evidence="3">CBS 110217</strain>
    </source>
</reference>
<keyword evidence="1" id="KW-0175">Coiled coil</keyword>
<feature type="compositionally biased region" description="Low complexity" evidence="2">
    <location>
        <begin position="783"/>
        <end position="797"/>
    </location>
</feature>
<feature type="region of interest" description="Disordered" evidence="2">
    <location>
        <begin position="768"/>
        <end position="825"/>
    </location>
</feature>
<comment type="caution">
    <text evidence="3">The sequence shown here is derived from an EMBL/GenBank/DDBJ whole genome shotgun (WGS) entry which is preliminary data.</text>
</comment>
<feature type="region of interest" description="Disordered" evidence="2">
    <location>
        <begin position="24"/>
        <end position="115"/>
    </location>
</feature>
<name>A0A9P4HF81_9PLEO</name>